<evidence type="ECO:0000313" key="2">
    <source>
        <dbReference type="Proteomes" id="UP001157006"/>
    </source>
</evidence>
<gene>
    <name evidence="1" type="ORF">VFH_II146640</name>
</gene>
<reference evidence="1 2" key="1">
    <citation type="submission" date="2023-01" db="EMBL/GenBank/DDBJ databases">
        <authorList>
            <person name="Kreplak J."/>
        </authorList>
    </citation>
    <scope>NUCLEOTIDE SEQUENCE [LARGE SCALE GENOMIC DNA]</scope>
</reference>
<keyword evidence="2" id="KW-1185">Reference proteome</keyword>
<organism evidence="1 2">
    <name type="scientific">Vicia faba</name>
    <name type="common">Broad bean</name>
    <name type="synonym">Faba vulgaris</name>
    <dbReference type="NCBI Taxonomy" id="3906"/>
    <lineage>
        <taxon>Eukaryota</taxon>
        <taxon>Viridiplantae</taxon>
        <taxon>Streptophyta</taxon>
        <taxon>Embryophyta</taxon>
        <taxon>Tracheophyta</taxon>
        <taxon>Spermatophyta</taxon>
        <taxon>Magnoliopsida</taxon>
        <taxon>eudicotyledons</taxon>
        <taxon>Gunneridae</taxon>
        <taxon>Pentapetalae</taxon>
        <taxon>rosids</taxon>
        <taxon>fabids</taxon>
        <taxon>Fabales</taxon>
        <taxon>Fabaceae</taxon>
        <taxon>Papilionoideae</taxon>
        <taxon>50 kb inversion clade</taxon>
        <taxon>NPAAA clade</taxon>
        <taxon>Hologalegina</taxon>
        <taxon>IRL clade</taxon>
        <taxon>Fabeae</taxon>
        <taxon>Vicia</taxon>
    </lineage>
</organism>
<proteinExistence type="predicted"/>
<evidence type="ECO:0000313" key="1">
    <source>
        <dbReference type="EMBL" id="CAI8598835.1"/>
    </source>
</evidence>
<sequence>MNLNHHNTQPMSLVSQSLTLRWSISCPIPHSVYSLGKVVNLSSDYKDEILAEPEVNQPNPSDLDFHRTNILPPLRPPIDELLIQFESETNERFHSSTQVCTYCVNLLRVVHSEMTS</sequence>
<protein>
    <submittedName>
        <fullName evidence="1">Uncharacterized protein</fullName>
    </submittedName>
</protein>
<dbReference type="EMBL" id="OX451737">
    <property type="protein sequence ID" value="CAI8598835.1"/>
    <property type="molecule type" value="Genomic_DNA"/>
</dbReference>
<dbReference type="AlphaFoldDB" id="A0AAV0ZJJ1"/>
<dbReference type="Proteomes" id="UP001157006">
    <property type="component" value="Chromosome 2"/>
</dbReference>
<name>A0AAV0ZJJ1_VICFA</name>
<accession>A0AAV0ZJJ1</accession>